<dbReference type="Pfam" id="PF00400">
    <property type="entry name" value="WD40"/>
    <property type="match status" value="1"/>
</dbReference>
<accession>A0A8C6USL2</accession>
<evidence type="ECO:0008006" key="4">
    <source>
        <dbReference type="Google" id="ProtNLM"/>
    </source>
</evidence>
<dbReference type="SUPFAM" id="SSF50978">
    <property type="entry name" value="WD40 repeat-like"/>
    <property type="match status" value="1"/>
</dbReference>
<dbReference type="InterPro" id="IPR042411">
    <property type="entry name" value="WDR27"/>
</dbReference>
<dbReference type="PROSITE" id="PS50082">
    <property type="entry name" value="WD_REPEATS_2"/>
    <property type="match status" value="1"/>
</dbReference>
<evidence type="ECO:0000256" key="1">
    <source>
        <dbReference type="PROSITE-ProRule" id="PRU00221"/>
    </source>
</evidence>
<feature type="repeat" description="WD" evidence="1">
    <location>
        <begin position="156"/>
        <end position="198"/>
    </location>
</feature>
<sequence length="366" mass="40869">MTSNPARVLLRVGVTKQKMISEKLCLTQDCLVSHQQLVCCQSFCAVLNGKKILVYCLPPLQLTGHHSDISVMTVGRDTKPVLCSASADYIIIWDIESCQQRAREGKIAVGTIIGTLLGEVIHLSFSVSNDRVAVCTDDTVYILNSKVRLEETISSLTGHLGSLTSAEFCSWNSNILITTSEDRTFKVWDLQTESVYYQSYVLSGSPLISVLFLSQTQLFVVGSLDGQIWCFSLTDEKSCRLVTKTDLQKTEKRHRILSYITPSQQAFSIVNCVLGVKFCLIFDCLCYPCRNSCWLCIGSTDGLYMLDLASAELISVLYFKGVCGYIRAGTIHFCHDPIHIMILMIRIVIQKVIMISNMFMLKCVKS</sequence>
<dbReference type="PANTHER" id="PTHR44525">
    <property type="entry name" value="WD REPEAT-CONTAINING PROTEIN 27"/>
    <property type="match status" value="1"/>
</dbReference>
<dbReference type="InterPro" id="IPR001680">
    <property type="entry name" value="WD40_rpt"/>
</dbReference>
<dbReference type="InterPro" id="IPR036322">
    <property type="entry name" value="WD40_repeat_dom_sf"/>
</dbReference>
<protein>
    <recommendedName>
        <fullName evidence="4">WD repeat domain 27</fullName>
    </recommendedName>
</protein>
<evidence type="ECO:0000313" key="3">
    <source>
        <dbReference type="Proteomes" id="UP000694523"/>
    </source>
</evidence>
<dbReference type="Ensembl" id="ENSNMLT00000045346.1">
    <property type="protein sequence ID" value="ENSNMLP00000040781.1"/>
    <property type="gene ID" value="ENSNMLG00000025016.1"/>
</dbReference>
<keyword evidence="3" id="KW-1185">Reference proteome</keyword>
<dbReference type="SMART" id="SM00320">
    <property type="entry name" value="WD40"/>
    <property type="match status" value="4"/>
</dbReference>
<proteinExistence type="predicted"/>
<dbReference type="Proteomes" id="UP000694523">
    <property type="component" value="Unplaced"/>
</dbReference>
<dbReference type="AlphaFoldDB" id="A0A8C6USL2"/>
<dbReference type="PROSITE" id="PS50294">
    <property type="entry name" value="WD_REPEATS_REGION"/>
    <property type="match status" value="1"/>
</dbReference>
<evidence type="ECO:0000313" key="2">
    <source>
        <dbReference type="Ensembl" id="ENSNMLP00000040781.1"/>
    </source>
</evidence>
<keyword evidence="1" id="KW-0853">WD repeat</keyword>
<name>A0A8C6USL2_9GOBI</name>
<dbReference type="PANTHER" id="PTHR44525:SF1">
    <property type="entry name" value="WD REPEAT-CONTAINING PROTEIN 27"/>
    <property type="match status" value="1"/>
</dbReference>
<dbReference type="InterPro" id="IPR015943">
    <property type="entry name" value="WD40/YVTN_repeat-like_dom_sf"/>
</dbReference>
<dbReference type="Gene3D" id="2.130.10.10">
    <property type="entry name" value="YVTN repeat-like/Quinoprotein amine dehydrogenase"/>
    <property type="match status" value="1"/>
</dbReference>
<organism evidence="2 3">
    <name type="scientific">Neogobius melanostomus</name>
    <name type="common">round goby</name>
    <dbReference type="NCBI Taxonomy" id="47308"/>
    <lineage>
        <taxon>Eukaryota</taxon>
        <taxon>Metazoa</taxon>
        <taxon>Chordata</taxon>
        <taxon>Craniata</taxon>
        <taxon>Vertebrata</taxon>
        <taxon>Euteleostomi</taxon>
        <taxon>Actinopterygii</taxon>
        <taxon>Neopterygii</taxon>
        <taxon>Teleostei</taxon>
        <taxon>Neoteleostei</taxon>
        <taxon>Acanthomorphata</taxon>
        <taxon>Gobiaria</taxon>
        <taxon>Gobiiformes</taxon>
        <taxon>Gobioidei</taxon>
        <taxon>Gobiidae</taxon>
        <taxon>Benthophilinae</taxon>
        <taxon>Neogobiini</taxon>
        <taxon>Neogobius</taxon>
    </lineage>
</organism>
<reference evidence="2" key="2">
    <citation type="submission" date="2025-09" db="UniProtKB">
        <authorList>
            <consortium name="Ensembl"/>
        </authorList>
    </citation>
    <scope>IDENTIFICATION</scope>
</reference>
<reference evidence="2" key="1">
    <citation type="submission" date="2025-08" db="UniProtKB">
        <authorList>
            <consortium name="Ensembl"/>
        </authorList>
    </citation>
    <scope>IDENTIFICATION</scope>
</reference>